<name>A0A2D0JJR9_9GAMM</name>
<gene>
    <name evidence="2" type="ORF">Xmir_04121</name>
</gene>
<protein>
    <submittedName>
        <fullName evidence="2">Uncharacterized protein</fullName>
    </submittedName>
</protein>
<evidence type="ECO:0000256" key="1">
    <source>
        <dbReference type="SAM" id="MobiDB-lite"/>
    </source>
</evidence>
<dbReference type="AlphaFoldDB" id="A0A2D0JJR9"/>
<dbReference type="OrthoDB" id="9854380at2"/>
<proteinExistence type="predicted"/>
<keyword evidence="3" id="KW-1185">Reference proteome</keyword>
<accession>A0A2D0JJR9</accession>
<dbReference type="EMBL" id="NITZ01000038">
    <property type="protein sequence ID" value="PHM46556.1"/>
    <property type="molecule type" value="Genomic_DNA"/>
</dbReference>
<organism evidence="2 3">
    <name type="scientific">Xenorhabdus miraniensis</name>
    <dbReference type="NCBI Taxonomy" id="351674"/>
    <lineage>
        <taxon>Bacteria</taxon>
        <taxon>Pseudomonadati</taxon>
        <taxon>Pseudomonadota</taxon>
        <taxon>Gammaproteobacteria</taxon>
        <taxon>Enterobacterales</taxon>
        <taxon>Morganellaceae</taxon>
        <taxon>Xenorhabdus</taxon>
    </lineage>
</organism>
<reference evidence="2 3" key="1">
    <citation type="journal article" date="2017" name="Nat. Microbiol.">
        <title>Natural product diversity associated with the nematode symbionts Photorhabdus and Xenorhabdus.</title>
        <authorList>
            <person name="Tobias N.J."/>
            <person name="Wolff H."/>
            <person name="Djahanschiri B."/>
            <person name="Grundmann F."/>
            <person name="Kronenwerth M."/>
            <person name="Shi Y.M."/>
            <person name="Simonyi S."/>
            <person name="Grun P."/>
            <person name="Shapiro-Ilan D."/>
            <person name="Pidot S.J."/>
            <person name="Stinear T.P."/>
            <person name="Ebersberger I."/>
            <person name="Bode H.B."/>
        </authorList>
    </citation>
    <scope>NUCLEOTIDE SEQUENCE [LARGE SCALE GENOMIC DNA]</scope>
    <source>
        <strain evidence="2 3">DSM 17902</strain>
    </source>
</reference>
<feature type="region of interest" description="Disordered" evidence="1">
    <location>
        <begin position="1"/>
        <end position="21"/>
    </location>
</feature>
<evidence type="ECO:0000313" key="2">
    <source>
        <dbReference type="EMBL" id="PHM46556.1"/>
    </source>
</evidence>
<evidence type="ECO:0000313" key="3">
    <source>
        <dbReference type="Proteomes" id="UP000221980"/>
    </source>
</evidence>
<dbReference type="Proteomes" id="UP000221980">
    <property type="component" value="Unassembled WGS sequence"/>
</dbReference>
<dbReference type="RefSeq" id="WP_099115884.1">
    <property type="nucleotide sequence ID" value="NZ_CAWNQI010000071.1"/>
</dbReference>
<comment type="caution">
    <text evidence="2">The sequence shown here is derived from an EMBL/GenBank/DDBJ whole genome shotgun (WGS) entry which is preliminary data.</text>
</comment>
<sequence>MRHYSNPYAEHDAQDDRECEEAAYEDAVLERQGDDALRLYNKLPEGTCSIFSPRMNEIFGDMFDTGGEADEETHALLYKLCQLKVRTA</sequence>